<proteinExistence type="inferred from homology"/>
<dbReference type="PROSITE" id="PS50893">
    <property type="entry name" value="ABC_TRANSPORTER_2"/>
    <property type="match status" value="1"/>
</dbReference>
<keyword evidence="7" id="KW-1185">Reference proteome</keyword>
<keyword evidence="2" id="KW-0813">Transport</keyword>
<dbReference type="InterPro" id="IPR017871">
    <property type="entry name" value="ABC_transporter-like_CS"/>
</dbReference>
<organism evidence="6 7">
    <name type="scientific">Breznakia pachnodae</name>
    <dbReference type="NCBI Taxonomy" id="265178"/>
    <lineage>
        <taxon>Bacteria</taxon>
        <taxon>Bacillati</taxon>
        <taxon>Bacillota</taxon>
        <taxon>Erysipelotrichia</taxon>
        <taxon>Erysipelotrichales</taxon>
        <taxon>Erysipelotrichaceae</taxon>
        <taxon>Breznakia</taxon>
    </lineage>
</organism>
<dbReference type="EMBL" id="JAUSUR010000005">
    <property type="protein sequence ID" value="MDQ0362041.1"/>
    <property type="molecule type" value="Genomic_DNA"/>
</dbReference>
<protein>
    <submittedName>
        <fullName evidence="6">ABC-2 type transport system ATP-binding protein</fullName>
    </submittedName>
</protein>
<comment type="caution">
    <text evidence="6">The sequence shown here is derived from an EMBL/GenBank/DDBJ whole genome shotgun (WGS) entry which is preliminary data.</text>
</comment>
<dbReference type="SMART" id="SM00382">
    <property type="entry name" value="AAA"/>
    <property type="match status" value="1"/>
</dbReference>
<dbReference type="Gene3D" id="3.40.50.300">
    <property type="entry name" value="P-loop containing nucleotide triphosphate hydrolases"/>
    <property type="match status" value="1"/>
</dbReference>
<evidence type="ECO:0000313" key="6">
    <source>
        <dbReference type="EMBL" id="MDQ0362041.1"/>
    </source>
</evidence>
<gene>
    <name evidence="6" type="ORF">J2S15_002794</name>
</gene>
<dbReference type="Proteomes" id="UP001230220">
    <property type="component" value="Unassembled WGS sequence"/>
</dbReference>
<dbReference type="SUPFAM" id="SSF52540">
    <property type="entry name" value="P-loop containing nucleoside triphosphate hydrolases"/>
    <property type="match status" value="1"/>
</dbReference>
<keyword evidence="3" id="KW-0547">Nucleotide-binding</keyword>
<dbReference type="Pfam" id="PF00005">
    <property type="entry name" value="ABC_tran"/>
    <property type="match status" value="1"/>
</dbReference>
<evidence type="ECO:0000256" key="4">
    <source>
        <dbReference type="ARBA" id="ARBA00022840"/>
    </source>
</evidence>
<accession>A0ABU0E554</accession>
<evidence type="ECO:0000259" key="5">
    <source>
        <dbReference type="PROSITE" id="PS50893"/>
    </source>
</evidence>
<dbReference type="PANTHER" id="PTHR43335:SF8">
    <property type="entry name" value="ABC TRANSPORTER, ATP-BINDING PROTEIN"/>
    <property type="match status" value="1"/>
</dbReference>
<dbReference type="PROSITE" id="PS00211">
    <property type="entry name" value="ABC_TRANSPORTER_1"/>
    <property type="match status" value="1"/>
</dbReference>
<evidence type="ECO:0000256" key="3">
    <source>
        <dbReference type="ARBA" id="ARBA00022741"/>
    </source>
</evidence>
<name>A0ABU0E554_9FIRM</name>
<evidence type="ECO:0000256" key="1">
    <source>
        <dbReference type="ARBA" id="ARBA00005417"/>
    </source>
</evidence>
<feature type="domain" description="ABC transporter" evidence="5">
    <location>
        <begin position="5"/>
        <end position="234"/>
    </location>
</feature>
<dbReference type="InterPro" id="IPR003439">
    <property type="entry name" value="ABC_transporter-like_ATP-bd"/>
</dbReference>
<dbReference type="GO" id="GO:0005524">
    <property type="term" value="F:ATP binding"/>
    <property type="evidence" value="ECO:0007669"/>
    <property type="project" value="UniProtKB-KW"/>
</dbReference>
<comment type="similarity">
    <text evidence="1">Belongs to the ABC transporter superfamily.</text>
</comment>
<dbReference type="InterPro" id="IPR003593">
    <property type="entry name" value="AAA+_ATPase"/>
</dbReference>
<dbReference type="RefSeq" id="WP_307409290.1">
    <property type="nucleotide sequence ID" value="NZ_JAUSUR010000005.1"/>
</dbReference>
<sequence length="304" mass="34512">MEYILKTKNLSKRYGHFKALDELTMNVPKGSIYGFVGKNGSGKTTLIRMICGLQYPSSGDYMLYGKKSDEKDIVKARRRMGAVVENPSIYLEMTAEDNLKQQYKILGLPSYDGLKETLELVGLADTGKKKAKNFSLGMRQRLGIAITLIGDPDFLILDEPVNGLDPQGIIEIRELILKLNREQQITILISSHILNELSKLATHYGFIDQGHIVKEISADELHTLYKKCIHVEVNDTKLLTRVLDEMNVEYKIYSDTHADIYTEIKVTQFVLALKKVNCEVISMQERSENLESFYMSLIDGDTYV</sequence>
<dbReference type="PANTHER" id="PTHR43335">
    <property type="entry name" value="ABC TRANSPORTER, ATP-BINDING PROTEIN"/>
    <property type="match status" value="1"/>
</dbReference>
<evidence type="ECO:0000313" key="7">
    <source>
        <dbReference type="Proteomes" id="UP001230220"/>
    </source>
</evidence>
<evidence type="ECO:0000256" key="2">
    <source>
        <dbReference type="ARBA" id="ARBA00022448"/>
    </source>
</evidence>
<dbReference type="InterPro" id="IPR027417">
    <property type="entry name" value="P-loop_NTPase"/>
</dbReference>
<keyword evidence="4 6" id="KW-0067">ATP-binding</keyword>
<reference evidence="6 7" key="1">
    <citation type="submission" date="2023-07" db="EMBL/GenBank/DDBJ databases">
        <title>Genomic Encyclopedia of Type Strains, Phase IV (KMG-IV): sequencing the most valuable type-strain genomes for metagenomic binning, comparative biology and taxonomic classification.</title>
        <authorList>
            <person name="Goeker M."/>
        </authorList>
    </citation>
    <scope>NUCLEOTIDE SEQUENCE [LARGE SCALE GENOMIC DNA]</scope>
    <source>
        <strain evidence="6 7">DSM 16784</strain>
    </source>
</reference>